<evidence type="ECO:0000313" key="7">
    <source>
        <dbReference type="Proteomes" id="UP000517759"/>
    </source>
</evidence>
<evidence type="ECO:0000313" key="5">
    <source>
        <dbReference type="EMBL" id="GLS46981.1"/>
    </source>
</evidence>
<evidence type="ECO:0000313" key="6">
    <source>
        <dbReference type="EMBL" id="MBB3902777.1"/>
    </source>
</evidence>
<feature type="domain" description="HTH crp-type" evidence="4">
    <location>
        <begin position="145"/>
        <end position="219"/>
    </location>
</feature>
<keyword evidence="2" id="KW-0238">DNA-binding</keyword>
<dbReference type="GO" id="GO:0003677">
    <property type="term" value="F:DNA binding"/>
    <property type="evidence" value="ECO:0007669"/>
    <property type="project" value="UniProtKB-KW"/>
</dbReference>
<dbReference type="InterPro" id="IPR012318">
    <property type="entry name" value="HTH_CRP"/>
</dbReference>
<evidence type="ECO:0000259" key="4">
    <source>
        <dbReference type="PROSITE" id="PS51063"/>
    </source>
</evidence>
<dbReference type="Proteomes" id="UP001156881">
    <property type="component" value="Unassembled WGS sequence"/>
</dbReference>
<sequence length="254" mass="28924">MQDALIRKLESYEALSKQDHEALRVLVPKIRQVGPRTDLISEGEPPENVHLILEGFACRYKILPSGQRQIMAFLVPGDFCDLNVFILDQMDHCIGTISACQVADIPRRAIDEITANHPHITRAFWWCALVDEAVLREWLVNVGGRQANQRIAHLLCELLLRLQAVGYASDNTYPFPFKQADIADCMGLSEVHVNRTIRELRALGLITLKQRHLTIHNVEELKAFSGFTANYLHLKNARWSERRSVPWLVRAQGS</sequence>
<dbReference type="Proteomes" id="UP000517759">
    <property type="component" value="Unassembled WGS sequence"/>
</dbReference>
<dbReference type="InterPro" id="IPR036388">
    <property type="entry name" value="WH-like_DNA-bd_sf"/>
</dbReference>
<dbReference type="InterPro" id="IPR000595">
    <property type="entry name" value="cNMP-bd_dom"/>
</dbReference>
<dbReference type="GO" id="GO:0005829">
    <property type="term" value="C:cytosol"/>
    <property type="evidence" value="ECO:0007669"/>
    <property type="project" value="TreeGrafter"/>
</dbReference>
<comment type="caution">
    <text evidence="6">The sequence shown here is derived from an EMBL/GenBank/DDBJ whole genome shotgun (WGS) entry which is preliminary data.</text>
</comment>
<keyword evidence="8" id="KW-1185">Reference proteome</keyword>
<gene>
    <name evidence="5" type="ORF">GCM10007884_49810</name>
    <name evidence="6" type="ORF">GGR33_002272</name>
</gene>
<accession>A0A7W6ANA5</accession>
<dbReference type="Gene3D" id="1.10.10.10">
    <property type="entry name" value="Winged helix-like DNA-binding domain superfamily/Winged helix DNA-binding domain"/>
    <property type="match status" value="1"/>
</dbReference>
<dbReference type="PANTHER" id="PTHR24567:SF68">
    <property type="entry name" value="DNA-BINDING TRANSCRIPTIONAL DUAL REGULATOR CRP"/>
    <property type="match status" value="1"/>
</dbReference>
<evidence type="ECO:0000256" key="2">
    <source>
        <dbReference type="ARBA" id="ARBA00023125"/>
    </source>
</evidence>
<dbReference type="SMART" id="SM00419">
    <property type="entry name" value="HTH_CRP"/>
    <property type="match status" value="1"/>
</dbReference>
<reference evidence="5" key="1">
    <citation type="journal article" date="2014" name="Int. J. Syst. Evol. Microbiol.">
        <title>Complete genome of a new Firmicutes species belonging to the dominant human colonic microbiota ('Ruminococcus bicirculans') reveals two chromosomes and a selective capacity to utilize plant glucans.</title>
        <authorList>
            <consortium name="NISC Comparative Sequencing Program"/>
            <person name="Wegmann U."/>
            <person name="Louis P."/>
            <person name="Goesmann A."/>
            <person name="Henrissat B."/>
            <person name="Duncan S.H."/>
            <person name="Flint H.J."/>
        </authorList>
    </citation>
    <scope>NUCLEOTIDE SEQUENCE</scope>
    <source>
        <strain evidence="5">NBRC 107710</strain>
    </source>
</reference>
<dbReference type="Gene3D" id="2.60.120.10">
    <property type="entry name" value="Jelly Rolls"/>
    <property type="match status" value="1"/>
</dbReference>
<dbReference type="AlphaFoldDB" id="A0A7W6ANA5"/>
<evidence type="ECO:0000256" key="1">
    <source>
        <dbReference type="ARBA" id="ARBA00023015"/>
    </source>
</evidence>
<dbReference type="PROSITE" id="PS51063">
    <property type="entry name" value="HTH_CRP_2"/>
    <property type="match status" value="1"/>
</dbReference>
<name>A0A7W6ANA5_9HYPH</name>
<reference evidence="8" key="2">
    <citation type="journal article" date="2019" name="Int. J. Syst. Evol. Microbiol.">
        <title>The Global Catalogue of Microorganisms (GCM) 10K type strain sequencing project: providing services to taxonomists for standard genome sequencing and annotation.</title>
        <authorList>
            <consortium name="The Broad Institute Genomics Platform"/>
            <consortium name="The Broad Institute Genome Sequencing Center for Infectious Disease"/>
            <person name="Wu L."/>
            <person name="Ma J."/>
        </authorList>
    </citation>
    <scope>NUCLEOTIDE SEQUENCE [LARGE SCALE GENOMIC DNA]</scope>
    <source>
        <strain evidence="8">NBRC 107710</strain>
    </source>
</reference>
<dbReference type="Pfam" id="PF13545">
    <property type="entry name" value="HTH_Crp_2"/>
    <property type="match status" value="1"/>
</dbReference>
<evidence type="ECO:0000256" key="3">
    <source>
        <dbReference type="ARBA" id="ARBA00023163"/>
    </source>
</evidence>
<dbReference type="SUPFAM" id="SSF51206">
    <property type="entry name" value="cAMP-binding domain-like"/>
    <property type="match status" value="1"/>
</dbReference>
<reference evidence="5" key="4">
    <citation type="submission" date="2023-01" db="EMBL/GenBank/DDBJ databases">
        <title>Draft genome sequence of Methylobacterium brachythecii strain NBRC 107710.</title>
        <authorList>
            <person name="Sun Q."/>
            <person name="Mori K."/>
        </authorList>
    </citation>
    <scope>NUCLEOTIDE SEQUENCE</scope>
    <source>
        <strain evidence="5">NBRC 107710</strain>
    </source>
</reference>
<organism evidence="6 7">
    <name type="scientific">Methylobacterium brachythecii</name>
    <dbReference type="NCBI Taxonomy" id="1176177"/>
    <lineage>
        <taxon>Bacteria</taxon>
        <taxon>Pseudomonadati</taxon>
        <taxon>Pseudomonadota</taxon>
        <taxon>Alphaproteobacteria</taxon>
        <taxon>Hyphomicrobiales</taxon>
        <taxon>Methylobacteriaceae</taxon>
        <taxon>Methylobacterium</taxon>
    </lineage>
</organism>
<dbReference type="InterPro" id="IPR036390">
    <property type="entry name" value="WH_DNA-bd_sf"/>
</dbReference>
<dbReference type="CDD" id="cd00038">
    <property type="entry name" value="CAP_ED"/>
    <property type="match status" value="1"/>
</dbReference>
<dbReference type="SUPFAM" id="SSF46785">
    <property type="entry name" value="Winged helix' DNA-binding domain"/>
    <property type="match status" value="1"/>
</dbReference>
<dbReference type="GO" id="GO:0003700">
    <property type="term" value="F:DNA-binding transcription factor activity"/>
    <property type="evidence" value="ECO:0007669"/>
    <property type="project" value="TreeGrafter"/>
</dbReference>
<dbReference type="EMBL" id="BSPG01000065">
    <property type="protein sequence ID" value="GLS46981.1"/>
    <property type="molecule type" value="Genomic_DNA"/>
</dbReference>
<dbReference type="PANTHER" id="PTHR24567">
    <property type="entry name" value="CRP FAMILY TRANSCRIPTIONAL REGULATORY PROTEIN"/>
    <property type="match status" value="1"/>
</dbReference>
<protein>
    <submittedName>
        <fullName evidence="6">CRP-like cAMP-binding protein</fullName>
    </submittedName>
    <submittedName>
        <fullName evidence="5">Crp/Fnr family transcriptional regulator</fullName>
    </submittedName>
</protein>
<dbReference type="RefSeq" id="WP_183504962.1">
    <property type="nucleotide sequence ID" value="NZ_BSPG01000065.1"/>
</dbReference>
<dbReference type="InterPro" id="IPR014710">
    <property type="entry name" value="RmlC-like_jellyroll"/>
</dbReference>
<reference evidence="6 7" key="3">
    <citation type="submission" date="2020-08" db="EMBL/GenBank/DDBJ databases">
        <title>Genomic Encyclopedia of Type Strains, Phase IV (KMG-IV): sequencing the most valuable type-strain genomes for metagenomic binning, comparative biology and taxonomic classification.</title>
        <authorList>
            <person name="Goeker M."/>
        </authorList>
    </citation>
    <scope>NUCLEOTIDE SEQUENCE [LARGE SCALE GENOMIC DNA]</scope>
    <source>
        <strain evidence="6 7">DSM 24105</strain>
    </source>
</reference>
<proteinExistence type="predicted"/>
<keyword evidence="3" id="KW-0804">Transcription</keyword>
<dbReference type="Pfam" id="PF00027">
    <property type="entry name" value="cNMP_binding"/>
    <property type="match status" value="1"/>
</dbReference>
<dbReference type="InterPro" id="IPR018490">
    <property type="entry name" value="cNMP-bd_dom_sf"/>
</dbReference>
<keyword evidence="1" id="KW-0805">Transcription regulation</keyword>
<dbReference type="EMBL" id="JACIDN010000003">
    <property type="protein sequence ID" value="MBB3902777.1"/>
    <property type="molecule type" value="Genomic_DNA"/>
</dbReference>
<dbReference type="InterPro" id="IPR050397">
    <property type="entry name" value="Env_Response_Regulators"/>
</dbReference>
<evidence type="ECO:0000313" key="8">
    <source>
        <dbReference type="Proteomes" id="UP001156881"/>
    </source>
</evidence>